<dbReference type="EMBL" id="RDAM01000001">
    <property type="protein sequence ID" value="RRF04776.1"/>
    <property type="molecule type" value="Genomic_DNA"/>
</dbReference>
<dbReference type="Proteomes" id="UP000234439">
    <property type="component" value="Unassembled WGS sequence"/>
</dbReference>
<reference evidence="10 12" key="4">
    <citation type="journal article" date="2019" name="Antimicrob. Agents Chemother.">
        <title>Applying Rapid Whole Genome Sequencing to Predict Phenotypic Antimicrobial Susceptibility Testing Results Among Carbapenem-Resistant Klebsiella pneumoniae Clinical Isolates.</title>
        <authorList>
            <person name="Tamma P.D."/>
            <person name="Fan Y."/>
            <person name="Bergman Y."/>
            <person name="Pertea G."/>
            <person name="Kazmi A."/>
            <person name="Lewis S."/>
            <person name="Carroll K.C."/>
            <person name="Schatz M.C."/>
            <person name="Timp W."/>
            <person name="Simner P.J."/>
        </authorList>
    </citation>
    <scope>NUCLEOTIDE SEQUENCE [LARGE SCALE GENOMIC DNA]</scope>
    <source>
        <strain evidence="10 12">KLPN_104</strain>
    </source>
</reference>
<evidence type="ECO:0000313" key="5">
    <source>
        <dbReference type="EMBL" id="MBD3722950.1"/>
    </source>
</evidence>
<dbReference type="Proteomes" id="UP000657739">
    <property type="component" value="Unassembled WGS sequence"/>
</dbReference>
<keyword evidence="9" id="KW-0808">Transferase</keyword>
<dbReference type="Proteomes" id="UP000595568">
    <property type="component" value="Chromosome"/>
</dbReference>
<reference evidence="8 14" key="6">
    <citation type="submission" date="2021-01" db="EMBL/GenBank/DDBJ databases">
        <title>Genome sequencing of apramycin resistant K. pneumoniae.</title>
        <authorList>
            <person name="Chen L."/>
            <person name="Kreiswirth B."/>
        </authorList>
    </citation>
    <scope>NUCLEOTIDE SEQUENCE [LARGE SCALE GENOMIC DNA]</scope>
    <source>
        <strain evidence="8 14">59493</strain>
    </source>
</reference>
<dbReference type="Proteomes" id="UP000598328">
    <property type="component" value="Unassembled WGS sequence"/>
</dbReference>
<feature type="domain" description="N-acetyltransferase" evidence="1">
    <location>
        <begin position="8"/>
        <end position="171"/>
    </location>
</feature>
<reference evidence="9 13" key="3">
    <citation type="submission" date="2018-10" db="EMBL/GenBank/DDBJ databases">
        <authorList>
            <person name="Vanduin D."/>
            <person name="Fouts D."/>
            <person name="Wright M."/>
            <person name="Sutton G."/>
            <person name="Nguyen K."/>
            <person name="Kreiswirth B."/>
            <person name="Chen L."/>
            <person name="Rojas L."/>
            <person name="Hujer A."/>
            <person name="Hujer K."/>
            <person name="Bonomo R."/>
            <person name="Adams M."/>
        </authorList>
    </citation>
    <scope>NUCLEOTIDE SEQUENCE [LARGE SCALE GENOMIC DNA]</scope>
    <source>
        <strain evidence="9 13">CRK0165</strain>
    </source>
</reference>
<dbReference type="EMBL" id="JACXSV010000009">
    <property type="protein sequence ID" value="MBD3722950.1"/>
    <property type="molecule type" value="Genomic_DNA"/>
</dbReference>
<protein>
    <submittedName>
        <fullName evidence="2 9">N-acetyltransferase</fullName>
    </submittedName>
</protein>
<gene>
    <name evidence="7" type="ORF">B6I68_28470</name>
    <name evidence="9" type="ORF">BL124_00009670</name>
    <name evidence="10" type="ORF">EAO17_00210</name>
    <name evidence="5" type="ORF">IE978_24980</name>
    <name evidence="3" type="ORF">IE987_15715</name>
    <name evidence="4" type="ORF">IE988_17220</name>
    <name evidence="2" type="ORF">IE990_21680</name>
    <name evidence="8" type="ORF">JMZ77_13020</name>
    <name evidence="6" type="ORF">Q6294_11025</name>
</gene>
<reference evidence="6" key="7">
    <citation type="submission" date="2023-07" db="EMBL/GenBank/DDBJ databases">
        <authorList>
            <person name="Peng Z."/>
        </authorList>
    </citation>
    <scope>NUCLEOTIDE SEQUENCE</scope>
    <source>
        <strain evidence="6">KP219</strain>
    </source>
</reference>
<dbReference type="Proteomes" id="UP000275975">
    <property type="component" value="Unassembled WGS sequence"/>
</dbReference>
<dbReference type="Proteomes" id="UP000283322">
    <property type="component" value="Unassembled WGS sequence"/>
</dbReference>
<dbReference type="InterPro" id="IPR051531">
    <property type="entry name" value="N-acetyltransferase"/>
</dbReference>
<evidence type="ECO:0000313" key="10">
    <source>
        <dbReference type="EMBL" id="RRF04776.1"/>
    </source>
</evidence>
<dbReference type="GO" id="GO:0016747">
    <property type="term" value="F:acyltransferase activity, transferring groups other than amino-acyl groups"/>
    <property type="evidence" value="ECO:0007669"/>
    <property type="project" value="InterPro"/>
</dbReference>
<dbReference type="Gene3D" id="3.40.630.30">
    <property type="match status" value="1"/>
</dbReference>
<accession>A0A231WMU8</accession>
<dbReference type="EMBL" id="MPYG04000075">
    <property type="protein sequence ID" value="ROG98899.1"/>
    <property type="molecule type" value="Genomic_DNA"/>
</dbReference>
<proteinExistence type="predicted"/>
<dbReference type="PANTHER" id="PTHR43792">
    <property type="entry name" value="GNAT FAMILY, PUTATIVE (AFU_ORTHOLOGUE AFUA_3G00765)-RELATED-RELATED"/>
    <property type="match status" value="1"/>
</dbReference>
<organism evidence="9 13">
    <name type="scientific">Klebsiella pneumoniae</name>
    <dbReference type="NCBI Taxonomy" id="573"/>
    <lineage>
        <taxon>Bacteria</taxon>
        <taxon>Pseudomonadati</taxon>
        <taxon>Pseudomonadota</taxon>
        <taxon>Gammaproteobacteria</taxon>
        <taxon>Enterobacterales</taxon>
        <taxon>Enterobacteriaceae</taxon>
        <taxon>Klebsiella/Raoultella group</taxon>
        <taxon>Klebsiella</taxon>
        <taxon>Klebsiella pneumoniae complex</taxon>
    </lineage>
</organism>
<evidence type="ECO:0000259" key="1">
    <source>
        <dbReference type="PROSITE" id="PS51186"/>
    </source>
</evidence>
<dbReference type="Proteomes" id="UP000652007">
    <property type="component" value="Unassembled WGS sequence"/>
</dbReference>
<name>A0A231WMU8_KLEPN</name>
<reference evidence="10" key="2">
    <citation type="submission" date="2018-10" db="EMBL/GenBank/DDBJ databases">
        <authorList>
            <person name="Fan Y."/>
            <person name="Timp W."/>
            <person name="Bergman Y."/>
            <person name="Tamma P."/>
            <person name="Simner P."/>
        </authorList>
    </citation>
    <scope>NUCLEOTIDE SEQUENCE</scope>
    <source>
        <strain evidence="10">KLPN_104</strain>
    </source>
</reference>
<dbReference type="Proteomes" id="UP001244490">
    <property type="component" value="Unassembled WGS sequence"/>
</dbReference>
<dbReference type="EMBL" id="JACXTH010000002">
    <property type="protein sequence ID" value="MBD3704681.1"/>
    <property type="molecule type" value="Genomic_DNA"/>
</dbReference>
<dbReference type="EMBL" id="JAUUIA010000008">
    <property type="protein sequence ID" value="MDP0967571.1"/>
    <property type="molecule type" value="Genomic_DNA"/>
</dbReference>
<reference evidence="2" key="5">
    <citation type="submission" date="2020-07" db="EMBL/GenBank/DDBJ databases">
        <title>Clinical and genomic characterization of carbapenemase-producing Enterobacterales causing secondary infections during the COVID-19 crisis at a New York City hospital.</title>
        <authorList>
            <person name="Gomez-Simmonds A."/>
            <person name="Annavajhala M.K."/>
            <person name="Uhlemann A.-C."/>
        </authorList>
    </citation>
    <scope>NUCLEOTIDE SEQUENCE</scope>
    <source>
        <strain evidence="5">KP1826</strain>
        <strain evidence="3">NK1593</strain>
        <strain evidence="4">NK1594</strain>
        <strain evidence="2">NK1596</strain>
    </source>
</reference>
<dbReference type="RefSeq" id="WP_016831605.1">
    <property type="nucleotide sequence ID" value="NZ_AP022527.1"/>
</dbReference>
<evidence type="ECO:0000313" key="3">
    <source>
        <dbReference type="EMBL" id="MBD3708249.1"/>
    </source>
</evidence>
<dbReference type="SUPFAM" id="SSF55729">
    <property type="entry name" value="Acyl-CoA N-acyltransferases (Nat)"/>
    <property type="match status" value="1"/>
</dbReference>
<evidence type="ECO:0000313" key="9">
    <source>
        <dbReference type="EMBL" id="ROG98899.1"/>
    </source>
</evidence>
<dbReference type="PROSITE" id="PS51186">
    <property type="entry name" value="GNAT"/>
    <property type="match status" value="1"/>
</dbReference>
<dbReference type="EMBL" id="JACXTE010000001">
    <property type="protein sequence ID" value="MBD3708249.1"/>
    <property type="molecule type" value="Genomic_DNA"/>
</dbReference>
<evidence type="ECO:0000313" key="7">
    <source>
        <dbReference type="EMBL" id="PLE24343.1"/>
    </source>
</evidence>
<dbReference type="Proteomes" id="UP000622731">
    <property type="component" value="Unassembled WGS sequence"/>
</dbReference>
<dbReference type="Pfam" id="PF13302">
    <property type="entry name" value="Acetyltransf_3"/>
    <property type="match status" value="1"/>
</dbReference>
<evidence type="ECO:0000313" key="12">
    <source>
        <dbReference type="Proteomes" id="UP000275975"/>
    </source>
</evidence>
<dbReference type="EMBL" id="CP068602">
    <property type="protein sequence ID" value="QQZ74006.1"/>
    <property type="molecule type" value="Genomic_DNA"/>
</dbReference>
<dbReference type="AlphaFoldDB" id="A0A231WMU8"/>
<dbReference type="EMBL" id="NCMJ01000205">
    <property type="protein sequence ID" value="PLE24343.1"/>
    <property type="molecule type" value="Genomic_DNA"/>
</dbReference>
<evidence type="ECO:0000313" key="4">
    <source>
        <dbReference type="EMBL" id="MBD3720102.1"/>
    </source>
</evidence>
<evidence type="ECO:0000313" key="8">
    <source>
        <dbReference type="EMBL" id="QQZ74006.1"/>
    </source>
</evidence>
<evidence type="ECO:0000313" key="2">
    <source>
        <dbReference type="EMBL" id="MBD3704681.1"/>
    </source>
</evidence>
<evidence type="ECO:0000313" key="6">
    <source>
        <dbReference type="EMBL" id="MDP0967571.1"/>
    </source>
</evidence>
<dbReference type="PANTHER" id="PTHR43792:SF1">
    <property type="entry name" value="N-ACETYLTRANSFERASE DOMAIN-CONTAINING PROTEIN"/>
    <property type="match status" value="1"/>
</dbReference>
<evidence type="ECO:0000313" key="11">
    <source>
        <dbReference type="Proteomes" id="UP000234439"/>
    </source>
</evidence>
<sequence>MLVQTNRLYLRPVISSDLNDLFKIYGDPATNTFNPAGPYPNIDHAKMVMNRWLDHWQTHSFGNWAISLLTNPEKIIGFGGLGIRNYDDIVINNLGYRLSTEAWGKGLATEFAIYAIKFGFDVIKLTEISAVVRENHLASQKVLQKSGLRYVKEIHDVKDAPPSLLYSISVDEWLRNLEVNASV</sequence>
<reference evidence="7 11" key="1">
    <citation type="journal article" date="2017" name="J. Infect. Dis.">
        <title>An Analysis of the Epidemic of Klebsiella pneumoniae Carbapenemase-Producing K. pneumoniae: Convergence of Two Evolutionary Mechanisms Creates the Perfect Storm.</title>
        <authorList>
            <person name="Rojas L.J."/>
            <person name="Weinstock G.M."/>
            <person name="De La Cadena E."/>
            <person name="Diaz L."/>
            <person name="Rios R."/>
            <person name="Hanson B.M."/>
            <person name="Brown J.S."/>
            <person name="Vats P."/>
            <person name="Phillips D.S."/>
            <person name="Nguyen H."/>
            <person name="Hujer K.M."/>
            <person name="Correa A."/>
            <person name="Adams M.D."/>
            <person name="Perez F."/>
            <person name="Sodergren E."/>
            <person name="Narechania A."/>
            <person name="Planet P.J."/>
            <person name="Villegas M.V."/>
            <person name="Bonomo R.A."/>
            <person name="Arias C.A."/>
        </authorList>
    </citation>
    <scope>NUCLEOTIDE SEQUENCE [LARGE SCALE GENOMIC DNA]</scope>
    <source>
        <strain evidence="7 11">COL-Kpn30</strain>
    </source>
</reference>
<dbReference type="EMBL" id="JACXTF010000001">
    <property type="protein sequence ID" value="MBD3720102.1"/>
    <property type="molecule type" value="Genomic_DNA"/>
</dbReference>
<evidence type="ECO:0000313" key="14">
    <source>
        <dbReference type="Proteomes" id="UP000595568"/>
    </source>
</evidence>
<dbReference type="InterPro" id="IPR000182">
    <property type="entry name" value="GNAT_dom"/>
</dbReference>
<dbReference type="InterPro" id="IPR016181">
    <property type="entry name" value="Acyl_CoA_acyltransferase"/>
</dbReference>
<evidence type="ECO:0000313" key="13">
    <source>
        <dbReference type="Proteomes" id="UP000283322"/>
    </source>
</evidence>